<dbReference type="EMBL" id="PJEX01000065">
    <property type="protein sequence ID" value="TKW56521.1"/>
    <property type="molecule type" value="Genomic_DNA"/>
</dbReference>
<protein>
    <submittedName>
        <fullName evidence="2">Uncharacterized protein</fullName>
    </submittedName>
</protein>
<dbReference type="AlphaFoldDB" id="A0A4U6XLJ1"/>
<accession>A0A4U6XLJ1</accession>
<evidence type="ECO:0000256" key="1">
    <source>
        <dbReference type="SAM" id="Phobius"/>
    </source>
</evidence>
<comment type="caution">
    <text evidence="2">The sequence shown here is derived from an EMBL/GenBank/DDBJ whole genome shotgun (WGS) entry which is preliminary data.</text>
</comment>
<organism evidence="2 3">
    <name type="scientific">Colletotrichum tanaceti</name>
    <dbReference type="NCBI Taxonomy" id="1306861"/>
    <lineage>
        <taxon>Eukaryota</taxon>
        <taxon>Fungi</taxon>
        <taxon>Dikarya</taxon>
        <taxon>Ascomycota</taxon>
        <taxon>Pezizomycotina</taxon>
        <taxon>Sordariomycetes</taxon>
        <taxon>Hypocreomycetidae</taxon>
        <taxon>Glomerellales</taxon>
        <taxon>Glomerellaceae</taxon>
        <taxon>Colletotrichum</taxon>
        <taxon>Colletotrichum destructivum species complex</taxon>
    </lineage>
</organism>
<keyword evidence="1" id="KW-1133">Transmembrane helix</keyword>
<sequence length="249" mass="27450">MYASPQGPVQNLGWDTLDDYVAAALESSLSFIATRLGGLVIDAPLLSMATNLPDPVWQRAPGVNDDVTMGSLVEMAILIFWICPSVYLGSQLVLLVIVCLFTTLFVFVFVFVIALSVMASLFVLLFVLIFVIISIFFSVFILLDRGRGLDRGVNAVLETRGARGRHLVRDIILATSSSSFIFSWAPAAFVFCTYLDALAGVLGLPDQLSSDNTIIQIDDKYDVSKMLTYNLRDFDLHALVVREMETYTV</sequence>
<dbReference type="Proteomes" id="UP000310108">
    <property type="component" value="Unassembled WGS sequence"/>
</dbReference>
<keyword evidence="1" id="KW-0472">Membrane</keyword>
<gene>
    <name evidence="2" type="ORF">CTA1_10612</name>
</gene>
<evidence type="ECO:0000313" key="3">
    <source>
        <dbReference type="Proteomes" id="UP000310108"/>
    </source>
</evidence>
<reference evidence="2 3" key="1">
    <citation type="journal article" date="2019" name="PLoS ONE">
        <title>Comparative genome analysis indicates high evolutionary potential of pathogenicity genes in Colletotrichum tanaceti.</title>
        <authorList>
            <person name="Lelwala R.V."/>
            <person name="Korhonen P.K."/>
            <person name="Young N.D."/>
            <person name="Scott J.B."/>
            <person name="Ades P.A."/>
            <person name="Gasser R.B."/>
            <person name="Taylor P.W.J."/>
        </authorList>
    </citation>
    <scope>NUCLEOTIDE SEQUENCE [LARGE SCALE GENOMIC DNA]</scope>
    <source>
        <strain evidence="2">BRIP57314</strain>
    </source>
</reference>
<keyword evidence="1" id="KW-0812">Transmembrane</keyword>
<name>A0A4U6XLJ1_9PEZI</name>
<feature type="transmembrane region" description="Helical" evidence="1">
    <location>
        <begin position="67"/>
        <end position="87"/>
    </location>
</feature>
<evidence type="ECO:0000313" key="2">
    <source>
        <dbReference type="EMBL" id="TKW56521.1"/>
    </source>
</evidence>
<keyword evidence="3" id="KW-1185">Reference proteome</keyword>
<feature type="transmembrane region" description="Helical" evidence="1">
    <location>
        <begin position="121"/>
        <end position="143"/>
    </location>
</feature>
<feature type="transmembrane region" description="Helical" evidence="1">
    <location>
        <begin position="92"/>
        <end position="115"/>
    </location>
</feature>
<proteinExistence type="predicted"/>